<proteinExistence type="inferred from homology"/>
<feature type="domain" description="STAS" evidence="4">
    <location>
        <begin position="55"/>
        <end position="155"/>
    </location>
</feature>
<dbReference type="InterPro" id="IPR036513">
    <property type="entry name" value="STAS_dom_sf"/>
</dbReference>
<gene>
    <name evidence="5" type="ORF">SLA_6105</name>
</gene>
<keyword evidence="6" id="KW-1185">Reference proteome</keyword>
<dbReference type="InterPro" id="IPR002645">
    <property type="entry name" value="STAS_dom"/>
</dbReference>
<evidence type="ECO:0000313" key="6">
    <source>
        <dbReference type="Proteomes" id="UP000217676"/>
    </source>
</evidence>
<dbReference type="Pfam" id="PF13466">
    <property type="entry name" value="STAS_2"/>
    <property type="match status" value="1"/>
</dbReference>
<evidence type="ECO:0000256" key="2">
    <source>
        <dbReference type="RuleBase" id="RU003749"/>
    </source>
</evidence>
<evidence type="ECO:0000256" key="3">
    <source>
        <dbReference type="SAM" id="MobiDB-lite"/>
    </source>
</evidence>
<dbReference type="PANTHER" id="PTHR33495">
    <property type="entry name" value="ANTI-SIGMA FACTOR ANTAGONIST TM_1081-RELATED-RELATED"/>
    <property type="match status" value="1"/>
</dbReference>
<dbReference type="KEGG" id="slau:SLA_6105"/>
<reference evidence="5 6" key="1">
    <citation type="journal article" date="2016" name="Genome Announc.">
        <title>Complete Genome Sequence of Thiostrepton-Producing Streptomyces laurentii ATCC 31255.</title>
        <authorList>
            <person name="Doi K."/>
            <person name="Fujino Y."/>
            <person name="Nagayoshi Y."/>
            <person name="Ohshima T."/>
            <person name="Ogata S."/>
        </authorList>
    </citation>
    <scope>NUCLEOTIDE SEQUENCE [LARGE SCALE GENOMIC DNA]</scope>
    <source>
        <strain evidence="5 6">ATCC 31255</strain>
    </source>
</reference>
<dbReference type="PROSITE" id="PS50801">
    <property type="entry name" value="STAS"/>
    <property type="match status" value="1"/>
</dbReference>
<comment type="similarity">
    <text evidence="1 2">Belongs to the anti-sigma-factor antagonist family.</text>
</comment>
<protein>
    <recommendedName>
        <fullName evidence="2">Anti-sigma factor antagonist</fullName>
    </recommendedName>
</protein>
<dbReference type="RefSeq" id="WP_359885071.1">
    <property type="nucleotide sequence ID" value="NZ_JBEYHT010000085.1"/>
</dbReference>
<dbReference type="AlphaFoldDB" id="A0A160P6N3"/>
<evidence type="ECO:0000259" key="4">
    <source>
        <dbReference type="PROSITE" id="PS50801"/>
    </source>
</evidence>
<evidence type="ECO:0000256" key="1">
    <source>
        <dbReference type="ARBA" id="ARBA00009013"/>
    </source>
</evidence>
<name>A0A160P6N3_STRLU</name>
<dbReference type="InterPro" id="IPR003658">
    <property type="entry name" value="Anti-sigma_ant"/>
</dbReference>
<dbReference type="PANTHER" id="PTHR33495:SF2">
    <property type="entry name" value="ANTI-SIGMA FACTOR ANTAGONIST TM_1081-RELATED"/>
    <property type="match status" value="1"/>
</dbReference>
<dbReference type="GO" id="GO:0043856">
    <property type="term" value="F:anti-sigma factor antagonist activity"/>
    <property type="evidence" value="ECO:0007669"/>
    <property type="project" value="InterPro"/>
</dbReference>
<sequence>MGAMNGTYGSGGTTGASGTGGTSRPDRVRAAPGRTERLAVRTLTPPPAEGTGPGDETVVLAVTGELDHDTAAPLKEALTTHTGPGRRIVVDCAGLRFCDSTGLNVLLRARLRMLADGGRLDLSGLGPPVDRMFEITGALSVFRVYADTAAALADAPAADVPATTPEGS</sequence>
<feature type="region of interest" description="Disordered" evidence="3">
    <location>
        <begin position="1"/>
        <end position="36"/>
    </location>
</feature>
<dbReference type="InterPro" id="IPR058548">
    <property type="entry name" value="MlaB-like_STAS"/>
</dbReference>
<dbReference type="Gene3D" id="3.30.750.24">
    <property type="entry name" value="STAS domain"/>
    <property type="match status" value="1"/>
</dbReference>
<feature type="compositionally biased region" description="Gly residues" evidence="3">
    <location>
        <begin position="8"/>
        <end position="21"/>
    </location>
</feature>
<dbReference type="Proteomes" id="UP000217676">
    <property type="component" value="Chromosome"/>
</dbReference>
<dbReference type="CDD" id="cd07043">
    <property type="entry name" value="STAS_anti-anti-sigma_factors"/>
    <property type="match status" value="1"/>
</dbReference>
<dbReference type="SUPFAM" id="SSF52091">
    <property type="entry name" value="SpoIIaa-like"/>
    <property type="match status" value="1"/>
</dbReference>
<accession>A0A160P6N3</accession>
<feature type="compositionally biased region" description="Basic and acidic residues" evidence="3">
    <location>
        <begin position="24"/>
        <end position="36"/>
    </location>
</feature>
<dbReference type="EMBL" id="AP017424">
    <property type="protein sequence ID" value="BAU86974.1"/>
    <property type="molecule type" value="Genomic_DNA"/>
</dbReference>
<evidence type="ECO:0000313" key="5">
    <source>
        <dbReference type="EMBL" id="BAU86974.1"/>
    </source>
</evidence>
<organism evidence="5 6">
    <name type="scientific">Streptomyces laurentii</name>
    <dbReference type="NCBI Taxonomy" id="39478"/>
    <lineage>
        <taxon>Bacteria</taxon>
        <taxon>Bacillati</taxon>
        <taxon>Actinomycetota</taxon>
        <taxon>Actinomycetes</taxon>
        <taxon>Kitasatosporales</taxon>
        <taxon>Streptomycetaceae</taxon>
        <taxon>Streptomyces</taxon>
    </lineage>
</organism>
<dbReference type="NCBIfam" id="TIGR00377">
    <property type="entry name" value="ant_ant_sig"/>
    <property type="match status" value="1"/>
</dbReference>